<comment type="domain">
    <text evidence="6">The N-terminal region contains the highly conserved SGGXDS motif, predicted to be a P-loop motif involved in ATP binding.</text>
</comment>
<dbReference type="InterPro" id="IPR011063">
    <property type="entry name" value="TilS/TtcA_N"/>
</dbReference>
<proteinExistence type="inferred from homology"/>
<organism evidence="9 10">
    <name type="scientific">Brevundimonas nasdae</name>
    <dbReference type="NCBI Taxonomy" id="172043"/>
    <lineage>
        <taxon>Bacteria</taxon>
        <taxon>Pseudomonadati</taxon>
        <taxon>Pseudomonadota</taxon>
        <taxon>Alphaproteobacteria</taxon>
        <taxon>Caulobacterales</taxon>
        <taxon>Caulobacteraceae</taxon>
        <taxon>Brevundimonas</taxon>
    </lineage>
</organism>
<comment type="subcellular location">
    <subcellularLocation>
        <location evidence="6">Cytoplasm</location>
    </subcellularLocation>
</comment>
<dbReference type="PANTHER" id="PTHR43033:SF1">
    <property type="entry name" value="TRNA(ILE)-LYSIDINE SYNTHASE-RELATED"/>
    <property type="match status" value="1"/>
</dbReference>
<feature type="binding site" evidence="6">
    <location>
        <begin position="40"/>
        <end position="45"/>
    </location>
    <ligand>
        <name>ATP</name>
        <dbReference type="ChEBI" id="CHEBI:30616"/>
    </ligand>
</feature>
<evidence type="ECO:0000256" key="7">
    <source>
        <dbReference type="SAM" id="MobiDB-lite"/>
    </source>
</evidence>
<evidence type="ECO:0000256" key="4">
    <source>
        <dbReference type="ARBA" id="ARBA00022840"/>
    </source>
</evidence>
<dbReference type="EMBL" id="CP080034">
    <property type="protein sequence ID" value="QYC10374.1"/>
    <property type="molecule type" value="Genomic_DNA"/>
</dbReference>
<dbReference type="Pfam" id="PF01171">
    <property type="entry name" value="ATP_bind_3"/>
    <property type="match status" value="1"/>
</dbReference>
<name>A0ABX8TI88_9CAUL</name>
<dbReference type="Proteomes" id="UP000824334">
    <property type="component" value="Chromosome"/>
</dbReference>
<evidence type="ECO:0000313" key="9">
    <source>
        <dbReference type="EMBL" id="QYC10374.1"/>
    </source>
</evidence>
<comment type="similarity">
    <text evidence="6">Belongs to the tRNA(Ile)-lysidine synthase family.</text>
</comment>
<dbReference type="GeneID" id="94377154"/>
<comment type="catalytic activity">
    <reaction evidence="5 6">
        <text>cytidine(34) in tRNA(Ile2) + L-lysine + ATP = lysidine(34) in tRNA(Ile2) + AMP + diphosphate + H(+)</text>
        <dbReference type="Rhea" id="RHEA:43744"/>
        <dbReference type="Rhea" id="RHEA-COMP:10625"/>
        <dbReference type="Rhea" id="RHEA-COMP:10670"/>
        <dbReference type="ChEBI" id="CHEBI:15378"/>
        <dbReference type="ChEBI" id="CHEBI:30616"/>
        <dbReference type="ChEBI" id="CHEBI:32551"/>
        <dbReference type="ChEBI" id="CHEBI:33019"/>
        <dbReference type="ChEBI" id="CHEBI:82748"/>
        <dbReference type="ChEBI" id="CHEBI:83665"/>
        <dbReference type="ChEBI" id="CHEBI:456215"/>
        <dbReference type="EC" id="6.3.4.19"/>
    </reaction>
</comment>
<protein>
    <recommendedName>
        <fullName evidence="6">tRNA(Ile)-lysidine synthase</fullName>
        <ecNumber evidence="6">6.3.4.19</ecNumber>
    </recommendedName>
    <alternativeName>
        <fullName evidence="6">tRNA(Ile)-2-lysyl-cytidine synthase</fullName>
    </alternativeName>
    <alternativeName>
        <fullName evidence="6">tRNA(Ile)-lysidine synthetase</fullName>
    </alternativeName>
</protein>
<dbReference type="RefSeq" id="WP_219353161.1">
    <property type="nucleotide sequence ID" value="NZ_CP080034.1"/>
</dbReference>
<comment type="function">
    <text evidence="6">Ligates lysine onto the cytidine present at position 34 of the AUA codon-specific tRNA(Ile) that contains the anticodon CAU, in an ATP-dependent manner. Cytidine is converted to lysidine, thus changing the amino acid specificity of the tRNA from methionine to isoleucine.</text>
</comment>
<evidence type="ECO:0000256" key="3">
    <source>
        <dbReference type="ARBA" id="ARBA00022741"/>
    </source>
</evidence>
<feature type="region of interest" description="Disordered" evidence="7">
    <location>
        <begin position="412"/>
        <end position="455"/>
    </location>
</feature>
<reference evidence="9 10" key="1">
    <citation type="submission" date="2021-07" db="EMBL/GenBank/DDBJ databases">
        <title>Isolation and characterization of bacteria from a gold mining with a capacity of golden bioaccumulation.</title>
        <authorList>
            <person name="Yang X.J."/>
        </authorList>
    </citation>
    <scope>NUCLEOTIDE SEQUENCE [LARGE SCALE GENOMIC DNA]</scope>
    <source>
        <strain evidence="9 10">Au29</strain>
    </source>
</reference>
<dbReference type="EC" id="6.3.4.19" evidence="6"/>
<dbReference type="HAMAP" id="MF_01161">
    <property type="entry name" value="tRNA_Ile_lys_synt"/>
    <property type="match status" value="1"/>
</dbReference>
<dbReference type="GO" id="GO:0032267">
    <property type="term" value="F:tRNA(Ile)-lysidine synthase activity"/>
    <property type="evidence" value="ECO:0007669"/>
    <property type="project" value="UniProtKB-EC"/>
</dbReference>
<dbReference type="InterPro" id="IPR012094">
    <property type="entry name" value="tRNA_Ile_lys_synt"/>
</dbReference>
<accession>A0ABX8TI88</accession>
<dbReference type="InterPro" id="IPR012795">
    <property type="entry name" value="tRNA_Ile_lys_synt_N"/>
</dbReference>
<gene>
    <name evidence="6 9" type="primary">tilS</name>
    <name evidence="9" type="ORF">KWG56_17820</name>
</gene>
<evidence type="ECO:0000313" key="10">
    <source>
        <dbReference type="Proteomes" id="UP000824334"/>
    </source>
</evidence>
<keyword evidence="10" id="KW-1185">Reference proteome</keyword>
<feature type="domain" description="tRNA(Ile)-lysidine/2-thiocytidine synthase N-terminal" evidence="8">
    <location>
        <begin position="35"/>
        <end position="215"/>
    </location>
</feature>
<sequence length="455" mass="48984">MQLTPDIGGTDQAGLAARVHARLDQRLSRDVDHPVALALSGGGDSIALLRLAATWARARGRRLLALTVDHGLQADSAAWTAFAAEAARAQGVAWIGLDWRGEKPTTGITAAARLARHRLIANAARDAGARVVLFAHNADDIAEADWMRAQGSTLGRLRGWTPSPVWPEGRGLMLARPLLSERRETLRNWLRGQGADWIDDPANEDPRYGRSRARQALQASTSAPVAPSRVVATPAVQPIILDGGVIQLDRSVRASILAAALVCAGGGSRPPRGDRLSAVLDRLRAADNFVAVLSGARLEATADRVIVMREAGEWSRRPIAPLRLEPGQAAVWDGRCLFTAREPGWTVVAAHGRLSSLTVRDRTTLNRLPPAARAAVPVLLRDDETAPVLAGKGVEQRDLTAERLRLALDETTHEDDLNHAPDGVTPWNPLFSRKDIPDRGPTLGLRTTEDLNEPA</sequence>
<dbReference type="PANTHER" id="PTHR43033">
    <property type="entry name" value="TRNA(ILE)-LYSIDINE SYNTHASE-RELATED"/>
    <property type="match status" value="1"/>
</dbReference>
<keyword evidence="2 6" id="KW-0819">tRNA processing</keyword>
<evidence type="ECO:0000256" key="1">
    <source>
        <dbReference type="ARBA" id="ARBA00022598"/>
    </source>
</evidence>
<keyword evidence="3 6" id="KW-0547">Nucleotide-binding</keyword>
<keyword evidence="1 6" id="KW-0436">Ligase</keyword>
<evidence type="ECO:0000256" key="5">
    <source>
        <dbReference type="ARBA" id="ARBA00048539"/>
    </source>
</evidence>
<dbReference type="NCBIfam" id="TIGR02432">
    <property type="entry name" value="lysidine_TilS_N"/>
    <property type="match status" value="1"/>
</dbReference>
<keyword evidence="6" id="KW-0963">Cytoplasm</keyword>
<keyword evidence="4 6" id="KW-0067">ATP-binding</keyword>
<dbReference type="CDD" id="cd01992">
    <property type="entry name" value="TilS_N"/>
    <property type="match status" value="1"/>
</dbReference>
<evidence type="ECO:0000259" key="8">
    <source>
        <dbReference type="Pfam" id="PF01171"/>
    </source>
</evidence>
<evidence type="ECO:0000256" key="2">
    <source>
        <dbReference type="ARBA" id="ARBA00022694"/>
    </source>
</evidence>
<evidence type="ECO:0000256" key="6">
    <source>
        <dbReference type="HAMAP-Rule" id="MF_01161"/>
    </source>
</evidence>